<gene>
    <name evidence="8" type="ORF">VaNZ11_012438</name>
</gene>
<dbReference type="PANTHER" id="PTHR23502:SF186">
    <property type="entry name" value="MAJOR FACILITATOR SUPERFAMILY (MFS) PROFILE DOMAIN-CONTAINING PROTEIN"/>
    <property type="match status" value="1"/>
</dbReference>
<dbReference type="InterPro" id="IPR036259">
    <property type="entry name" value="MFS_trans_sf"/>
</dbReference>
<evidence type="ECO:0000313" key="8">
    <source>
        <dbReference type="EMBL" id="GLI68111.1"/>
    </source>
</evidence>
<keyword evidence="2" id="KW-0813">Transport</keyword>
<evidence type="ECO:0000256" key="6">
    <source>
        <dbReference type="ARBA" id="ARBA00023136"/>
    </source>
</evidence>
<feature type="transmembrane region" description="Helical" evidence="7">
    <location>
        <begin position="145"/>
        <end position="168"/>
    </location>
</feature>
<feature type="transmembrane region" description="Helical" evidence="7">
    <location>
        <begin position="40"/>
        <end position="65"/>
    </location>
</feature>
<dbReference type="EMBL" id="BSDZ01000079">
    <property type="protein sequence ID" value="GLI68111.1"/>
    <property type="molecule type" value="Genomic_DNA"/>
</dbReference>
<reference evidence="8 9" key="1">
    <citation type="journal article" date="2023" name="IScience">
        <title>Expanded male sex-determining region conserved during the evolution of homothallism in the green alga Volvox.</title>
        <authorList>
            <person name="Yamamoto K."/>
            <person name="Matsuzaki R."/>
            <person name="Mahakham W."/>
            <person name="Heman W."/>
            <person name="Sekimoto H."/>
            <person name="Kawachi M."/>
            <person name="Minakuchi Y."/>
            <person name="Toyoda A."/>
            <person name="Nozaki H."/>
        </authorList>
    </citation>
    <scope>NUCLEOTIDE SEQUENCE [LARGE SCALE GENOMIC DNA]</scope>
    <source>
        <strain evidence="8 9">NIES-4468</strain>
    </source>
</reference>
<keyword evidence="6 7" id="KW-0472">Membrane</keyword>
<sequence length="239" mass="26262">MLLSMYMAIIYGILYMLYILYILYMLFAAFPLVFQHARGWSPGIGGLAFVGVTVGMVFAVIYTIIDNRRYVRVCHEHGGFAPPEAHLPPAVIGSIAIPIGLFWFAFINSPSIAWMVCEIATVPFGFGVVLVFLSCSNYLVDNYLIYAASVLAANSVLRSIFGAVFPLFTTKMYARLGIHWASALPAFLAVACLPFPLLFWKYGADVRKRCKYTAEATQFMIQRAAVAAGKATPKAVDAA</sequence>
<organism evidence="8 9">
    <name type="scientific">Volvox africanus</name>
    <dbReference type="NCBI Taxonomy" id="51714"/>
    <lineage>
        <taxon>Eukaryota</taxon>
        <taxon>Viridiplantae</taxon>
        <taxon>Chlorophyta</taxon>
        <taxon>core chlorophytes</taxon>
        <taxon>Chlorophyceae</taxon>
        <taxon>CS clade</taxon>
        <taxon>Chlamydomonadales</taxon>
        <taxon>Volvocaceae</taxon>
        <taxon>Volvox</taxon>
    </lineage>
</organism>
<comment type="subcellular location">
    <subcellularLocation>
        <location evidence="1">Cell membrane</location>
        <topology evidence="1">Multi-pass membrane protein</topology>
    </subcellularLocation>
</comment>
<evidence type="ECO:0000256" key="5">
    <source>
        <dbReference type="ARBA" id="ARBA00022989"/>
    </source>
</evidence>
<evidence type="ECO:0000256" key="1">
    <source>
        <dbReference type="ARBA" id="ARBA00004651"/>
    </source>
</evidence>
<dbReference type="Gene3D" id="1.20.1250.20">
    <property type="entry name" value="MFS general substrate transporter like domains"/>
    <property type="match status" value="1"/>
</dbReference>
<accession>A0ABQ5SEM8</accession>
<evidence type="ECO:0000313" key="9">
    <source>
        <dbReference type="Proteomes" id="UP001165090"/>
    </source>
</evidence>
<feature type="transmembrane region" description="Helical" evidence="7">
    <location>
        <begin position="12"/>
        <end position="34"/>
    </location>
</feature>
<keyword evidence="5 7" id="KW-1133">Transmembrane helix</keyword>
<feature type="transmembrane region" description="Helical" evidence="7">
    <location>
        <begin position="180"/>
        <end position="200"/>
    </location>
</feature>
<name>A0ABQ5SEM8_9CHLO</name>
<dbReference type="SUPFAM" id="SSF103473">
    <property type="entry name" value="MFS general substrate transporter"/>
    <property type="match status" value="1"/>
</dbReference>
<evidence type="ECO:0000256" key="4">
    <source>
        <dbReference type="ARBA" id="ARBA00022692"/>
    </source>
</evidence>
<evidence type="ECO:0000256" key="2">
    <source>
        <dbReference type="ARBA" id="ARBA00022448"/>
    </source>
</evidence>
<keyword evidence="9" id="KW-1185">Reference proteome</keyword>
<protein>
    <recommendedName>
        <fullName evidence="10">Major facilitator superfamily (MFS) profile domain-containing protein</fullName>
    </recommendedName>
</protein>
<keyword evidence="4 7" id="KW-0812">Transmembrane</keyword>
<feature type="transmembrane region" description="Helical" evidence="7">
    <location>
        <begin position="86"/>
        <end position="106"/>
    </location>
</feature>
<evidence type="ECO:0000256" key="3">
    <source>
        <dbReference type="ARBA" id="ARBA00022475"/>
    </source>
</evidence>
<evidence type="ECO:0000256" key="7">
    <source>
        <dbReference type="SAM" id="Phobius"/>
    </source>
</evidence>
<keyword evidence="3" id="KW-1003">Cell membrane</keyword>
<evidence type="ECO:0008006" key="10">
    <source>
        <dbReference type="Google" id="ProtNLM"/>
    </source>
</evidence>
<proteinExistence type="predicted"/>
<dbReference type="Proteomes" id="UP001165090">
    <property type="component" value="Unassembled WGS sequence"/>
</dbReference>
<dbReference type="PANTHER" id="PTHR23502">
    <property type="entry name" value="MAJOR FACILITATOR SUPERFAMILY"/>
    <property type="match status" value="1"/>
</dbReference>
<feature type="transmembrane region" description="Helical" evidence="7">
    <location>
        <begin position="112"/>
        <end position="133"/>
    </location>
</feature>
<comment type="caution">
    <text evidence="8">The sequence shown here is derived from an EMBL/GenBank/DDBJ whole genome shotgun (WGS) entry which is preliminary data.</text>
</comment>